<comment type="caution">
    <text evidence="1">The sequence shown here is derived from an EMBL/GenBank/DDBJ whole genome shotgun (WGS) entry which is preliminary data.</text>
</comment>
<evidence type="ECO:0000313" key="2">
    <source>
        <dbReference type="Proteomes" id="UP000070263"/>
    </source>
</evidence>
<sequence length="62" mass="7300">MEKELLESKHKKALKLHSGYLREFLRSIRGKLGLEFGIDGNEDWSGQSDFWESPGQKIRIFY</sequence>
<dbReference type="Proteomes" id="UP000070263">
    <property type="component" value="Unassembled WGS sequence"/>
</dbReference>
<gene>
    <name evidence="1" type="ORF">AKJ51_00730</name>
</gene>
<reference evidence="1 2" key="1">
    <citation type="journal article" date="2016" name="Sci. Rep.">
        <title>Metabolic traits of an uncultured archaeal lineage -MSBL1- from brine pools of the Red Sea.</title>
        <authorList>
            <person name="Mwirichia R."/>
            <person name="Alam I."/>
            <person name="Rashid M."/>
            <person name="Vinu M."/>
            <person name="Ba-Alawi W."/>
            <person name="Anthony Kamau A."/>
            <person name="Kamanda Ngugi D."/>
            <person name="Goker M."/>
            <person name="Klenk H.P."/>
            <person name="Bajic V."/>
            <person name="Stingl U."/>
        </authorList>
    </citation>
    <scope>NUCLEOTIDE SEQUENCE [LARGE SCALE GENOMIC DNA]</scope>
    <source>
        <strain evidence="1">SCGC-AAA382A20</strain>
    </source>
</reference>
<protein>
    <submittedName>
        <fullName evidence="1">Uncharacterized protein</fullName>
    </submittedName>
</protein>
<keyword evidence="2" id="KW-1185">Reference proteome</keyword>
<dbReference type="AlphaFoldDB" id="A0A133VME4"/>
<proteinExistence type="predicted"/>
<name>A0A133VME4_9EURY</name>
<evidence type="ECO:0000313" key="1">
    <source>
        <dbReference type="EMBL" id="KXB07626.1"/>
    </source>
</evidence>
<accession>A0A133VME4</accession>
<dbReference type="EMBL" id="LHYE01000004">
    <property type="protein sequence ID" value="KXB07626.1"/>
    <property type="molecule type" value="Genomic_DNA"/>
</dbReference>
<organism evidence="1 2">
    <name type="scientific">candidate division MSBL1 archaeon SCGC-AAA382A20</name>
    <dbReference type="NCBI Taxonomy" id="1698280"/>
    <lineage>
        <taxon>Archaea</taxon>
        <taxon>Methanobacteriati</taxon>
        <taxon>Methanobacteriota</taxon>
        <taxon>candidate division MSBL1</taxon>
    </lineage>
</organism>